<evidence type="ECO:0000313" key="4">
    <source>
        <dbReference type="Proteomes" id="UP000708208"/>
    </source>
</evidence>
<name>A0A8J2L3Q6_9HEXA</name>
<dbReference type="AlphaFoldDB" id="A0A8J2L3Q6"/>
<organism evidence="3 4">
    <name type="scientific">Allacma fusca</name>
    <dbReference type="NCBI Taxonomy" id="39272"/>
    <lineage>
        <taxon>Eukaryota</taxon>
        <taxon>Metazoa</taxon>
        <taxon>Ecdysozoa</taxon>
        <taxon>Arthropoda</taxon>
        <taxon>Hexapoda</taxon>
        <taxon>Collembola</taxon>
        <taxon>Symphypleona</taxon>
        <taxon>Sminthuridae</taxon>
        <taxon>Allacma</taxon>
    </lineage>
</organism>
<dbReference type="PROSITE" id="PS50004">
    <property type="entry name" value="C2"/>
    <property type="match status" value="2"/>
</dbReference>
<feature type="chain" id="PRO_5035271074" description="C2 domain-containing protein" evidence="1">
    <location>
        <begin position="18"/>
        <end position="286"/>
    </location>
</feature>
<dbReference type="Proteomes" id="UP000708208">
    <property type="component" value="Unassembled WGS sequence"/>
</dbReference>
<dbReference type="Pfam" id="PF00168">
    <property type="entry name" value="C2"/>
    <property type="match status" value="2"/>
</dbReference>
<feature type="domain" description="C2" evidence="2">
    <location>
        <begin position="148"/>
        <end position="266"/>
    </location>
</feature>
<dbReference type="InterPro" id="IPR000008">
    <property type="entry name" value="C2_dom"/>
</dbReference>
<accession>A0A8J2L3Q6</accession>
<evidence type="ECO:0000256" key="1">
    <source>
        <dbReference type="SAM" id="SignalP"/>
    </source>
</evidence>
<dbReference type="OrthoDB" id="73919at2759"/>
<dbReference type="SMART" id="SM00239">
    <property type="entry name" value="C2"/>
    <property type="match status" value="2"/>
</dbReference>
<feature type="domain" description="C2" evidence="2">
    <location>
        <begin position="21"/>
        <end position="147"/>
    </location>
</feature>
<dbReference type="PANTHER" id="PTHR47800">
    <property type="entry name" value="C2 DOMAIN-CONTAINING PROTEIN"/>
    <property type="match status" value="1"/>
</dbReference>
<dbReference type="PANTHER" id="PTHR47800:SF5">
    <property type="entry name" value="FER-1-LIKE PROTEIN 6"/>
    <property type="match status" value="1"/>
</dbReference>
<gene>
    <name evidence="3" type="ORF">AFUS01_LOCUS25554</name>
</gene>
<dbReference type="CDD" id="cd00030">
    <property type="entry name" value="C2"/>
    <property type="match status" value="2"/>
</dbReference>
<comment type="caution">
    <text evidence="3">The sequence shown here is derived from an EMBL/GenBank/DDBJ whole genome shotgun (WGS) entry which is preliminary data.</text>
</comment>
<sequence length="286" mass="31691">MKNSVLILLAWVAVAFAQRGRPPPPPPPARPKPTTPPVINGPLNLTFIISGKTIPSKDPASKVDAFVKVFAQTGSKDETRLGTTDVIQDDDNPTWLNVFWVIWKRGTGQKLRLVIRDNDRFARDEDVGEVVMNLDEYVSSGQDLKALLVGGGQIHVQGTQPFKFKLFARNIPHMDSFGGKSDPFVEVYWRQGIGADHLIATTAVINNEDNPDWVEVLEFANYRKGTQQLLYFKVYDHDGVTRNDFVGAQILDADSFVTKRQTVIVNLTTEEGKALPTNVPIGIVPA</sequence>
<feature type="signal peptide" evidence="1">
    <location>
        <begin position="1"/>
        <end position="17"/>
    </location>
</feature>
<proteinExistence type="predicted"/>
<keyword evidence="1" id="KW-0732">Signal</keyword>
<dbReference type="GO" id="GO:0010628">
    <property type="term" value="P:positive regulation of gene expression"/>
    <property type="evidence" value="ECO:0007669"/>
    <property type="project" value="TreeGrafter"/>
</dbReference>
<keyword evidence="4" id="KW-1185">Reference proteome</keyword>
<protein>
    <recommendedName>
        <fullName evidence="2">C2 domain-containing protein</fullName>
    </recommendedName>
</protein>
<evidence type="ECO:0000259" key="2">
    <source>
        <dbReference type="PROSITE" id="PS50004"/>
    </source>
</evidence>
<dbReference type="EMBL" id="CAJVCH010330311">
    <property type="protein sequence ID" value="CAG7787024.1"/>
    <property type="molecule type" value="Genomic_DNA"/>
</dbReference>
<reference evidence="3" key="1">
    <citation type="submission" date="2021-06" db="EMBL/GenBank/DDBJ databases">
        <authorList>
            <person name="Hodson N. C."/>
            <person name="Mongue J. A."/>
            <person name="Jaron S. K."/>
        </authorList>
    </citation>
    <scope>NUCLEOTIDE SEQUENCE</scope>
</reference>
<evidence type="ECO:0000313" key="3">
    <source>
        <dbReference type="EMBL" id="CAG7787024.1"/>
    </source>
</evidence>